<feature type="domain" description="Ribosomal RNA large subunit methyltransferase K/L-like methyltransferase" evidence="1">
    <location>
        <begin position="135"/>
        <end position="270"/>
    </location>
</feature>
<keyword evidence="3" id="KW-1185">Reference proteome</keyword>
<dbReference type="Proteomes" id="UP001164305">
    <property type="component" value="Chromosome"/>
</dbReference>
<protein>
    <recommendedName>
        <fullName evidence="1">Ribosomal RNA large subunit methyltransferase K/L-like methyltransferase domain-containing protein</fullName>
    </recommendedName>
</protein>
<evidence type="ECO:0000259" key="1">
    <source>
        <dbReference type="Pfam" id="PF01170"/>
    </source>
</evidence>
<proteinExistence type="predicted"/>
<dbReference type="RefSeq" id="WP_263592733.1">
    <property type="nucleotide sequence ID" value="NZ_CP107020.1"/>
</dbReference>
<accession>A0ABY6FXT3</accession>
<dbReference type="InterPro" id="IPR000241">
    <property type="entry name" value="RlmKL-like_Mtase"/>
</dbReference>
<organism evidence="2 3">
    <name type="scientific">Brachybacterium huguangmaarense</name>
    <dbReference type="NCBI Taxonomy" id="1652028"/>
    <lineage>
        <taxon>Bacteria</taxon>
        <taxon>Bacillati</taxon>
        <taxon>Actinomycetota</taxon>
        <taxon>Actinomycetes</taxon>
        <taxon>Micrococcales</taxon>
        <taxon>Dermabacteraceae</taxon>
        <taxon>Brachybacterium</taxon>
    </lineage>
</organism>
<name>A0ABY6FXT3_9MICO</name>
<dbReference type="SUPFAM" id="SSF53335">
    <property type="entry name" value="S-adenosyl-L-methionine-dependent methyltransferases"/>
    <property type="match status" value="1"/>
</dbReference>
<dbReference type="PANTHER" id="PTHR14911">
    <property type="entry name" value="THUMP DOMAIN-CONTAINING"/>
    <property type="match status" value="1"/>
</dbReference>
<dbReference type="InterPro" id="IPR029063">
    <property type="entry name" value="SAM-dependent_MTases_sf"/>
</dbReference>
<sequence length="376" mass="40177">MSSTDPQPVEGLLILRAPSANRVYTDAAGPLVVAEARRVLAAHLGVPVRVHERRLAGVDYVEVLADVDRGTLVRAVSGLSSTLALFAPREADDGVLLEPVEPASVHRHGSDLETTLRYPGKTNEQFTALLLNLAAAASERRAGLADGSLAVLDPLCGRGTTLSRALRLGLSPVGADLDRTDIEAYRAFLLTWLRTHRLKHTSSTGRLAAHGTVLGTRFTAELAADKAAQRAGEVQRVELLRCDTTELGSALGSARFDAIVADLPYGVQHGARSGGDLRRSPLGTLRDALPVWRRLLRRDGGMALALNRRTAPLDETAAVLEGAGFAVLGDPGAFRHRVDQAIDRDVVVAVRTDHPRAEELRGLFEDASAPAPERTP</sequence>
<dbReference type="PANTHER" id="PTHR14911:SF13">
    <property type="entry name" value="TRNA (GUANINE(6)-N2)-METHYLTRANSFERASE THUMP3"/>
    <property type="match status" value="1"/>
</dbReference>
<evidence type="ECO:0000313" key="2">
    <source>
        <dbReference type="EMBL" id="UYG15519.1"/>
    </source>
</evidence>
<dbReference type="EMBL" id="CP107020">
    <property type="protein sequence ID" value="UYG15519.1"/>
    <property type="molecule type" value="Genomic_DNA"/>
</dbReference>
<reference evidence="2" key="1">
    <citation type="submission" date="2022-10" db="EMBL/GenBank/DDBJ databases">
        <title>Whole-Genome Sequencing of Brachybacterium huguangmaarense BRM-3, Isolated from Betula schmidtii.</title>
        <authorList>
            <person name="Haam D."/>
        </authorList>
    </citation>
    <scope>NUCLEOTIDE SEQUENCE</scope>
    <source>
        <strain evidence="2">BRM-3</strain>
    </source>
</reference>
<gene>
    <name evidence="2" type="ORF">BRM3_07615</name>
</gene>
<dbReference type="Gene3D" id="3.40.50.150">
    <property type="entry name" value="Vaccinia Virus protein VP39"/>
    <property type="match status" value="1"/>
</dbReference>
<evidence type="ECO:0000313" key="3">
    <source>
        <dbReference type="Proteomes" id="UP001164305"/>
    </source>
</evidence>
<dbReference type="Pfam" id="PF01170">
    <property type="entry name" value="UPF0020"/>
    <property type="match status" value="1"/>
</dbReference>